<evidence type="ECO:0000313" key="2">
    <source>
        <dbReference type="Proteomes" id="UP001239111"/>
    </source>
</evidence>
<dbReference type="Proteomes" id="UP001239111">
    <property type="component" value="Chromosome 1"/>
</dbReference>
<keyword evidence="2" id="KW-1185">Reference proteome</keyword>
<proteinExistence type="predicted"/>
<organism evidence="1 2">
    <name type="scientific">Eretmocerus hayati</name>
    <dbReference type="NCBI Taxonomy" id="131215"/>
    <lineage>
        <taxon>Eukaryota</taxon>
        <taxon>Metazoa</taxon>
        <taxon>Ecdysozoa</taxon>
        <taxon>Arthropoda</taxon>
        <taxon>Hexapoda</taxon>
        <taxon>Insecta</taxon>
        <taxon>Pterygota</taxon>
        <taxon>Neoptera</taxon>
        <taxon>Endopterygota</taxon>
        <taxon>Hymenoptera</taxon>
        <taxon>Apocrita</taxon>
        <taxon>Proctotrupomorpha</taxon>
        <taxon>Chalcidoidea</taxon>
        <taxon>Aphelinidae</taxon>
        <taxon>Aphelininae</taxon>
        <taxon>Eretmocerus</taxon>
    </lineage>
</organism>
<name>A0ACC2PSM9_9HYME</name>
<reference evidence="1" key="1">
    <citation type="submission" date="2023-04" db="EMBL/GenBank/DDBJ databases">
        <title>A chromosome-level genome assembly of the parasitoid wasp Eretmocerus hayati.</title>
        <authorList>
            <person name="Zhong Y."/>
            <person name="Liu S."/>
            <person name="Liu Y."/>
        </authorList>
    </citation>
    <scope>NUCLEOTIDE SEQUENCE</scope>
    <source>
        <strain evidence="1">ZJU_SS_LIU_2023</strain>
    </source>
</reference>
<gene>
    <name evidence="1" type="ORF">QAD02_022118</name>
</gene>
<protein>
    <submittedName>
        <fullName evidence="1">Uncharacterized protein</fullName>
    </submittedName>
</protein>
<sequence length="1677" mass="190355">MEQLRIFRLLLYKNYLIRKRHWKLGLFVEIFIPVVLFMLIQACRDFSASDPQIFTENTYYDINTKEELMRNINFNTEFYFVPQTHFTRNLMDRVRKCLRIPSDERVIGFQDEEEMIKKYTLYTNESPTSNIIAVMFNDKNLNITTKHLRYTIRTPFAVPNTLYNIDDQESSYRGLEYDFMGLPCVVQLCLDESFINMIAPNSAIKTKVSIQEMPHPPHVKVDAGDVFTRTLYCAFAVAAFLIPLCIETTYAADEKFIGINVLMEMNGVSNYLNILSWLVSGLTFSLSYITIIVVLFNFSFTTSVHPFLHHGNSFILWLVLLLHVGHLITFGIHIASYFSRPLFMMSGILAFYGGSIMLQKYSIKGDCHAIIPYFGIFFPNVLLFRAFQEVNNYESMMSGIKWSTLFISGDPVYRTAGSMGMIMIFSVIGTIFHFLMSIYIHDVHPGKYGVKKHPLYFLKLGQTKDRVDSDDEMDDYEYGDVDDKLVESVPKTAYTPGIQIRNLKKDYRTHTFNKSKVQALRGISVDFYRGQITALLGHNGAGKTTLMSVLTGMISPTTGTVHINGQNVKDDSSEVMKNIGLCPQENMLFPCLSVYEQLEFFALLKGKNEKTSKVKSHVNALLDKLKLFDKRNALPNQLSGGQKRRVCLGMAIIGDSNTLILDEPTSGMDPESRRDTWDIILKMRGQKTILISTHDMEEADILGDRIAIVHMGRLRSYGTPMFLKKLLGQGNMEVTLSTESWCDPQKIREEFDPKCQILNMDGGKLVLSIPYSLELPDSLDTLELKKKDLGITGMSVSLITLEQVFLKVTRDSEDVTDSCRPLMETSQTLQGHALFIQSAFALLKKKFSYTKKNLTTIGFLFLMPFLCILFMTMDYNISNDNGLIPMDLSMYGRAEAYFKTDNHILGQKYSNYVEKLGSRATNISSFASLSEAILSLGKKDVARYRNHLIAGAEFNNSADGNNIVKANAYYSSYATFGIPISINLLSNALIKSVVGDEYSISIYGQQLPHTLQSTPEDNTDVFATALLFIFFLFPTVALFVIHPLRESVSNMKHLQRMTGVSCFTYWGTMFVFDLFVLLILVFSIVIGFICMDRAIDLRMYRETEIGVTLLMLVLFSINVLPLVYLFSFIKKSGSTVITLLSLLPFGMVSIDLVMHIIIKNLSHYKFVKILRATQKRVFLLMPYISIFHAEVSFFGTATKNARCRRLPNILHDALCLAEDYCCELDCFDGKCKKSLQYFNKYEDDMSLEEGLTYLCITPIIYFGILALLEYNLIPMLLAKIRNGKYEIVEDPHDEQVKREKHSVASEITKTKNLYQAVETMETSLTTKIESNGNAIADESSALSHGDHANANYLFLVYELSKRYGDFLAVEEISFGVRHHECFGLLGVNGAGKSTTFKMITGECVPNSGVLYLGGKDYYGDRTKYLSQMGYCPQSDAIIRCLNAFDHLKLFARLRGIPEHEVDSEVQKWIDRINLNVCASQPSETYSGGNKRRLNIAMALIGNPNLVLLDEPTTGVDPAARRSLWNVIQSCQNTGQAIILTSHSMEECEALCNRLVIMVNGQLVCVGPCQELKQKFGAGYDIQMKLNPEKSVHEIDSIKTDMERELNCEIVDENSSFLMYHVLSSKTTWRRMYDVMSELRSKYECIDDFSVLSSSLEQLFLLFARTAKRPNNLQKTKI</sequence>
<evidence type="ECO:0000313" key="1">
    <source>
        <dbReference type="EMBL" id="KAJ8686324.1"/>
    </source>
</evidence>
<dbReference type="EMBL" id="CM056741">
    <property type="protein sequence ID" value="KAJ8686324.1"/>
    <property type="molecule type" value="Genomic_DNA"/>
</dbReference>
<comment type="caution">
    <text evidence="1">The sequence shown here is derived from an EMBL/GenBank/DDBJ whole genome shotgun (WGS) entry which is preliminary data.</text>
</comment>
<accession>A0ACC2PSM9</accession>